<keyword evidence="5" id="KW-0560">Oxidoreductase</keyword>
<name>A0A0D1YC76_9EURO</name>
<comment type="similarity">
    <text evidence="2">Belongs to the acyl-CoA dehydrogenase family.</text>
</comment>
<evidence type="ECO:0000313" key="8">
    <source>
        <dbReference type="Proteomes" id="UP000053599"/>
    </source>
</evidence>
<dbReference type="GO" id="GO:0033539">
    <property type="term" value="P:fatty acid beta-oxidation using acyl-CoA dehydrogenase"/>
    <property type="evidence" value="ECO:0007669"/>
    <property type="project" value="TreeGrafter"/>
</dbReference>
<dbReference type="Gene3D" id="1.10.540.10">
    <property type="entry name" value="Acyl-CoA dehydrogenase/oxidase, N-terminal domain"/>
    <property type="match status" value="1"/>
</dbReference>
<dbReference type="Gene3D" id="3.10.120.10">
    <property type="entry name" value="Cytochrome b5-like heme/steroid binding domain"/>
    <property type="match status" value="1"/>
</dbReference>
<dbReference type="SMART" id="SM01117">
    <property type="entry name" value="Cyt-b5"/>
    <property type="match status" value="1"/>
</dbReference>
<evidence type="ECO:0000256" key="5">
    <source>
        <dbReference type="ARBA" id="ARBA00023002"/>
    </source>
</evidence>
<accession>A0A0D1YC76</accession>
<dbReference type="Pfam" id="PF02770">
    <property type="entry name" value="Acyl-CoA_dh_M"/>
    <property type="match status" value="1"/>
</dbReference>
<dbReference type="EMBL" id="KN846954">
    <property type="protein sequence ID" value="KIV78444.1"/>
    <property type="molecule type" value="Genomic_DNA"/>
</dbReference>
<dbReference type="InterPro" id="IPR050741">
    <property type="entry name" value="Acyl-CoA_dehydrogenase"/>
</dbReference>
<dbReference type="HOGENOM" id="CLU_018204_4_4_1"/>
<dbReference type="PANTHER" id="PTHR48083">
    <property type="entry name" value="MEDIUM-CHAIN SPECIFIC ACYL-COA DEHYDROGENASE, MITOCHONDRIAL-RELATED"/>
    <property type="match status" value="1"/>
</dbReference>
<dbReference type="InterPro" id="IPR001199">
    <property type="entry name" value="Cyt_B5-like_heme/steroid-bd"/>
</dbReference>
<dbReference type="SUPFAM" id="SSF47203">
    <property type="entry name" value="Acyl-CoA dehydrogenase C-terminal domain-like"/>
    <property type="match status" value="1"/>
</dbReference>
<proteinExistence type="inferred from homology"/>
<dbReference type="InterPro" id="IPR037069">
    <property type="entry name" value="AcylCoA_DH/ox_N_sf"/>
</dbReference>
<protein>
    <recommendedName>
        <fullName evidence="6">Cytochrome b5 heme-binding domain-containing protein</fullName>
    </recommendedName>
</protein>
<dbReference type="Pfam" id="PF00173">
    <property type="entry name" value="Cyt-b5"/>
    <property type="match status" value="1"/>
</dbReference>
<dbReference type="InterPro" id="IPR009075">
    <property type="entry name" value="AcylCo_DH/oxidase_C"/>
</dbReference>
<dbReference type="STRING" id="1016849.A0A0D1YC76"/>
<dbReference type="Gene3D" id="2.40.110.10">
    <property type="entry name" value="Butyryl-CoA Dehydrogenase, subunit A, domain 2"/>
    <property type="match status" value="1"/>
</dbReference>
<dbReference type="InterPro" id="IPR036400">
    <property type="entry name" value="Cyt_B5-like_heme/steroid_sf"/>
</dbReference>
<feature type="domain" description="Cytochrome b5 heme-binding" evidence="6">
    <location>
        <begin position="2"/>
        <end position="78"/>
    </location>
</feature>
<dbReference type="SUPFAM" id="SSF56645">
    <property type="entry name" value="Acyl-CoA dehydrogenase NM domain-like"/>
    <property type="match status" value="1"/>
</dbReference>
<dbReference type="GO" id="GO:0003995">
    <property type="term" value="F:acyl-CoA dehydrogenase activity"/>
    <property type="evidence" value="ECO:0007669"/>
    <property type="project" value="InterPro"/>
</dbReference>
<dbReference type="InterPro" id="IPR006089">
    <property type="entry name" value="Acyl-CoA_DH_CS"/>
</dbReference>
<evidence type="ECO:0000256" key="1">
    <source>
        <dbReference type="ARBA" id="ARBA00001974"/>
    </source>
</evidence>
<dbReference type="InterPro" id="IPR046373">
    <property type="entry name" value="Acyl-CoA_Oxase/DH_mid-dom_sf"/>
</dbReference>
<evidence type="ECO:0000259" key="6">
    <source>
        <dbReference type="PROSITE" id="PS50255"/>
    </source>
</evidence>
<dbReference type="PROSITE" id="PS00072">
    <property type="entry name" value="ACYL_COA_DH_1"/>
    <property type="match status" value="1"/>
</dbReference>
<keyword evidence="3" id="KW-0285">Flavoprotein</keyword>
<gene>
    <name evidence="7" type="ORF">PV11_10164</name>
</gene>
<evidence type="ECO:0000256" key="3">
    <source>
        <dbReference type="ARBA" id="ARBA00022630"/>
    </source>
</evidence>
<dbReference type="SUPFAM" id="SSF55856">
    <property type="entry name" value="Cytochrome b5-like heme/steroid binding domain"/>
    <property type="match status" value="1"/>
</dbReference>
<dbReference type="Pfam" id="PF00441">
    <property type="entry name" value="Acyl-CoA_dh_1"/>
    <property type="match status" value="1"/>
</dbReference>
<dbReference type="InterPro" id="IPR036250">
    <property type="entry name" value="AcylCo_DH-like_C"/>
</dbReference>
<dbReference type="GO" id="GO:0005737">
    <property type="term" value="C:cytoplasm"/>
    <property type="evidence" value="ECO:0007669"/>
    <property type="project" value="TreeGrafter"/>
</dbReference>
<dbReference type="PANTHER" id="PTHR48083:SF28">
    <property type="entry name" value="ACYL-COA DEHYDROGENASE FAMILY PROTEIN (AFU_ORTHOLOGUE AFUA_6G10880)-RELATED"/>
    <property type="match status" value="1"/>
</dbReference>
<reference evidence="7 8" key="1">
    <citation type="submission" date="2015-01" db="EMBL/GenBank/DDBJ databases">
        <title>The Genome Sequence of Exophiala sideris CBS121828.</title>
        <authorList>
            <consortium name="The Broad Institute Genomics Platform"/>
            <person name="Cuomo C."/>
            <person name="de Hoog S."/>
            <person name="Gorbushina A."/>
            <person name="Stielow B."/>
            <person name="Teixiera M."/>
            <person name="Abouelleil A."/>
            <person name="Chapman S.B."/>
            <person name="Priest M."/>
            <person name="Young S.K."/>
            <person name="Wortman J."/>
            <person name="Nusbaum C."/>
            <person name="Birren B."/>
        </authorList>
    </citation>
    <scope>NUCLEOTIDE SEQUENCE [LARGE SCALE GENOMIC DNA]</scope>
    <source>
        <strain evidence="7 8">CBS 121828</strain>
    </source>
</reference>
<evidence type="ECO:0000256" key="4">
    <source>
        <dbReference type="ARBA" id="ARBA00022827"/>
    </source>
</evidence>
<sequence length="510" mass="57135">MSREISRDEVAQNNTRDSLWCIIDAKVYDLTDFANAHPGGSVVLAQIAGQDATADFFNLHRYEVLQKYDASLCIATVKGEKSQVIDPKPGDLSLVPYGEPTWLTPQFKSPYYKESHRRLQRAMRVWVDTVLIPEARERELDGLRLGDAVLEDMASLNMNAMRMGPGPHLKGRTLMNGVVLPEEFDFFHEMIITQELCRTGTRGFNDGNLGGMVISLPAVLYHARPSVRDRVAEEVLSGKKWMCLAISEAFAGSDVGGMKTTAVRSADGKHYIVNGTKKWITNGTFCDYFVTGVKTAKGFAVLLIERGEGVETTPIKTSYSAAAGTAYIKFEDIKVPIENLLGWEDDGFKVIMTNFNHERWMIAIFTVRESRLIVEDCIKWANQRRVFGKRLIEEPVIRQKLAKMIAYAEAMQNYLENITYQMCNMSHEEWNKQLAGPIGLFKMFCTRAAHEIAGDAVNIFGGRGITVSGMGRNVEAFHRTYKFGAILGGTEEILGDLGVRVPWNVLTAYR</sequence>
<dbReference type="InterPro" id="IPR006091">
    <property type="entry name" value="Acyl-CoA_Oxase/DH_mid-dom"/>
</dbReference>
<evidence type="ECO:0000256" key="2">
    <source>
        <dbReference type="ARBA" id="ARBA00009347"/>
    </source>
</evidence>
<dbReference type="GO" id="GO:0050660">
    <property type="term" value="F:flavin adenine dinucleotide binding"/>
    <property type="evidence" value="ECO:0007669"/>
    <property type="project" value="InterPro"/>
</dbReference>
<dbReference type="OrthoDB" id="2588832at2759"/>
<dbReference type="AlphaFoldDB" id="A0A0D1YC76"/>
<organism evidence="7 8">
    <name type="scientific">Exophiala sideris</name>
    <dbReference type="NCBI Taxonomy" id="1016849"/>
    <lineage>
        <taxon>Eukaryota</taxon>
        <taxon>Fungi</taxon>
        <taxon>Dikarya</taxon>
        <taxon>Ascomycota</taxon>
        <taxon>Pezizomycotina</taxon>
        <taxon>Eurotiomycetes</taxon>
        <taxon>Chaetothyriomycetidae</taxon>
        <taxon>Chaetothyriales</taxon>
        <taxon>Herpotrichiellaceae</taxon>
        <taxon>Exophiala</taxon>
    </lineage>
</organism>
<dbReference type="PROSITE" id="PS50255">
    <property type="entry name" value="CYTOCHROME_B5_2"/>
    <property type="match status" value="1"/>
</dbReference>
<dbReference type="Proteomes" id="UP000053599">
    <property type="component" value="Unassembled WGS sequence"/>
</dbReference>
<evidence type="ECO:0000313" key="7">
    <source>
        <dbReference type="EMBL" id="KIV78444.1"/>
    </source>
</evidence>
<comment type="cofactor">
    <cofactor evidence="1">
        <name>FAD</name>
        <dbReference type="ChEBI" id="CHEBI:57692"/>
    </cofactor>
</comment>
<dbReference type="Gene3D" id="1.20.140.10">
    <property type="entry name" value="Butyryl-CoA Dehydrogenase, subunit A, domain 3"/>
    <property type="match status" value="1"/>
</dbReference>
<dbReference type="InterPro" id="IPR009100">
    <property type="entry name" value="AcylCoA_DH/oxidase_NM_dom_sf"/>
</dbReference>
<keyword evidence="4" id="KW-0274">FAD</keyword>